<dbReference type="RefSeq" id="WP_123255552.1">
    <property type="nucleotide sequence ID" value="NZ_RBED01000101.1"/>
</dbReference>
<gene>
    <name evidence="1" type="ORF">D7003_11340</name>
</gene>
<dbReference type="AlphaFoldDB" id="A0A3N0BXH1"/>
<keyword evidence="2" id="KW-1185">Reference proteome</keyword>
<dbReference type="EMBL" id="RBED01000101">
    <property type="protein sequence ID" value="RNL54408.1"/>
    <property type="molecule type" value="Genomic_DNA"/>
</dbReference>
<accession>A0A3N0BXH1</accession>
<dbReference type="InterPro" id="IPR011990">
    <property type="entry name" value="TPR-like_helical_dom_sf"/>
</dbReference>
<evidence type="ECO:0000313" key="2">
    <source>
        <dbReference type="Proteomes" id="UP000273807"/>
    </source>
</evidence>
<dbReference type="Gene3D" id="1.25.40.10">
    <property type="entry name" value="Tetratricopeptide repeat domain"/>
    <property type="match status" value="1"/>
</dbReference>
<reference evidence="1 2" key="1">
    <citation type="submission" date="2018-10" db="EMBL/GenBank/DDBJ databases">
        <title>Genome sequencing of Arthrobacter oryzae TNB02.</title>
        <authorList>
            <person name="Cho Y.-J."/>
            <person name="Cho A."/>
            <person name="Kim O.-S."/>
        </authorList>
    </citation>
    <scope>NUCLEOTIDE SEQUENCE [LARGE SCALE GENOMIC DNA]</scope>
    <source>
        <strain evidence="1 2">TNB02</strain>
    </source>
</reference>
<dbReference type="Proteomes" id="UP000273807">
    <property type="component" value="Unassembled WGS sequence"/>
</dbReference>
<proteinExistence type="predicted"/>
<evidence type="ECO:0000313" key="1">
    <source>
        <dbReference type="EMBL" id="RNL54408.1"/>
    </source>
</evidence>
<comment type="caution">
    <text evidence="1">The sequence shown here is derived from an EMBL/GenBank/DDBJ whole genome shotgun (WGS) entry which is preliminary data.</text>
</comment>
<sequence length="340" mass="36142">MQQMAVSPLYVAAELEARRRWSNHEFGEAANKARAAADIARQDEDCDSWRSMTILQAESLLAAGDFEGCAAVVRDLLGGDGILAPQLRAQAHILMAKALQGSGLLDESADEARAAAELAKDEDDVEINVMARQALIGALADSGQVEQAWAESLVLADAISAEVDDQLVGKAYWVIGNVAFLCNRVADGLDYHELAASTFSPARNLGIWARFNTASAAMRLAADIADADTLRCIDRAELAIDVIGGSDEDRTLLKLNRGHWNFLAGDPAAAIEVLGEILPNQDKATPQILGEVCLLLGRAHDAVGNGSSAREYLLQAVDHFEAAGAPQRADQANVFLAALG</sequence>
<evidence type="ECO:0008006" key="3">
    <source>
        <dbReference type="Google" id="ProtNLM"/>
    </source>
</evidence>
<dbReference type="SUPFAM" id="SSF48452">
    <property type="entry name" value="TPR-like"/>
    <property type="match status" value="1"/>
</dbReference>
<organism evidence="1 2">
    <name type="scientific">Arthrobacter oryzae</name>
    <dbReference type="NCBI Taxonomy" id="409290"/>
    <lineage>
        <taxon>Bacteria</taxon>
        <taxon>Bacillati</taxon>
        <taxon>Actinomycetota</taxon>
        <taxon>Actinomycetes</taxon>
        <taxon>Micrococcales</taxon>
        <taxon>Micrococcaceae</taxon>
        <taxon>Arthrobacter</taxon>
    </lineage>
</organism>
<name>A0A3N0BXH1_9MICC</name>
<dbReference type="OrthoDB" id="3675359at2"/>
<protein>
    <recommendedName>
        <fullName evidence="3">Tetratricopeptide repeat protein</fullName>
    </recommendedName>
</protein>